<keyword evidence="1" id="KW-0472">Membrane</keyword>
<dbReference type="PANTHER" id="PTHR14969">
    <property type="entry name" value="SPHINGOSINE-1-PHOSPHATE PHOSPHOHYDROLASE"/>
    <property type="match status" value="1"/>
</dbReference>
<feature type="domain" description="Phosphatidic acid phosphatase type 2/haloperoxidase" evidence="2">
    <location>
        <begin position="83"/>
        <end position="195"/>
    </location>
</feature>
<accession>A0A6G9Y9B2</accession>
<keyword evidence="4" id="KW-1185">Reference proteome</keyword>
<dbReference type="PANTHER" id="PTHR14969:SF13">
    <property type="entry name" value="AT30094P"/>
    <property type="match status" value="1"/>
</dbReference>
<dbReference type="AlphaFoldDB" id="A0A6G9Y9B2"/>
<dbReference type="Pfam" id="PF01569">
    <property type="entry name" value="PAP2"/>
    <property type="match status" value="1"/>
</dbReference>
<feature type="transmembrane region" description="Helical" evidence="1">
    <location>
        <begin position="180"/>
        <end position="198"/>
    </location>
</feature>
<protein>
    <submittedName>
        <fullName evidence="3">Phosphatase PAP2 family protein</fullName>
    </submittedName>
</protein>
<feature type="transmembrane region" description="Helical" evidence="1">
    <location>
        <begin position="122"/>
        <end position="144"/>
    </location>
</feature>
<reference evidence="3 4" key="1">
    <citation type="journal article" date="2019" name="ACS Chem. Biol.">
        <title>Identification and Mobilization of a Cryptic Antibiotic Biosynthesis Gene Locus from a Human-Pathogenic Nocardia Isolate.</title>
        <authorList>
            <person name="Herisse M."/>
            <person name="Ishida K."/>
            <person name="Porter J.L."/>
            <person name="Howden B."/>
            <person name="Hertweck C."/>
            <person name="Stinear T.P."/>
            <person name="Pidot S.J."/>
        </authorList>
    </citation>
    <scope>NUCLEOTIDE SEQUENCE [LARGE SCALE GENOMIC DNA]</scope>
    <source>
        <strain evidence="3 4">AUSMDU00012717</strain>
    </source>
</reference>
<keyword evidence="1" id="KW-1133">Transmembrane helix</keyword>
<evidence type="ECO:0000256" key="1">
    <source>
        <dbReference type="SAM" id="Phobius"/>
    </source>
</evidence>
<sequence length="206" mass="21525">MQGGAIGKGQFVIPSGSPGRIRAALSRHNRNVDLTIVTFLAQHRVPALTAVARWAMDFGTNDAIQALTGFVGLAVVAAKRWWWQGMTIGASVLLAQALARALKLLIARPRPPADLAVANVGAFSMPSTVAAMTAALAVALYAVLPWPPGYRGWAVAALAAGLALIGVAMVYLGAHWPTDVLAGWPLGLVVGVAVVQVTRTIRRATH</sequence>
<dbReference type="SMART" id="SM00014">
    <property type="entry name" value="acidPPc"/>
    <property type="match status" value="1"/>
</dbReference>
<dbReference type="InterPro" id="IPR000326">
    <property type="entry name" value="PAP2/HPO"/>
</dbReference>
<feature type="transmembrane region" description="Helical" evidence="1">
    <location>
        <begin position="81"/>
        <end position="102"/>
    </location>
</feature>
<evidence type="ECO:0000313" key="4">
    <source>
        <dbReference type="Proteomes" id="UP000503540"/>
    </source>
</evidence>
<evidence type="ECO:0000259" key="2">
    <source>
        <dbReference type="SMART" id="SM00014"/>
    </source>
</evidence>
<dbReference type="SUPFAM" id="SSF48317">
    <property type="entry name" value="Acid phosphatase/Vanadium-dependent haloperoxidase"/>
    <property type="match status" value="1"/>
</dbReference>
<keyword evidence="1" id="KW-0812">Transmembrane</keyword>
<gene>
    <name evidence="3" type="ORF">F5544_08670</name>
</gene>
<name>A0A6G9Y9B2_9NOCA</name>
<dbReference type="Proteomes" id="UP000503540">
    <property type="component" value="Chromosome"/>
</dbReference>
<proteinExistence type="predicted"/>
<feature type="transmembrane region" description="Helical" evidence="1">
    <location>
        <begin position="153"/>
        <end position="174"/>
    </location>
</feature>
<organism evidence="3 4">
    <name type="scientific">Nocardia arthritidis</name>
    <dbReference type="NCBI Taxonomy" id="228602"/>
    <lineage>
        <taxon>Bacteria</taxon>
        <taxon>Bacillati</taxon>
        <taxon>Actinomycetota</taxon>
        <taxon>Actinomycetes</taxon>
        <taxon>Mycobacteriales</taxon>
        <taxon>Nocardiaceae</taxon>
        <taxon>Nocardia</taxon>
    </lineage>
</organism>
<dbReference type="KEGG" id="nah:F5544_08670"/>
<dbReference type="EMBL" id="CP046172">
    <property type="protein sequence ID" value="QIS09636.1"/>
    <property type="molecule type" value="Genomic_DNA"/>
</dbReference>
<dbReference type="Gene3D" id="1.20.144.10">
    <property type="entry name" value="Phosphatidic acid phosphatase type 2/haloperoxidase"/>
    <property type="match status" value="1"/>
</dbReference>
<evidence type="ECO:0000313" key="3">
    <source>
        <dbReference type="EMBL" id="QIS09636.1"/>
    </source>
</evidence>
<dbReference type="InterPro" id="IPR036938">
    <property type="entry name" value="PAP2/HPO_sf"/>
</dbReference>